<dbReference type="KEGG" id="age:AA314_02189"/>
<dbReference type="EMBL" id="QUMU01000004">
    <property type="protein sequence ID" value="REG32740.1"/>
    <property type="molecule type" value="Genomic_DNA"/>
</dbReference>
<evidence type="ECO:0000313" key="6">
    <source>
        <dbReference type="Proteomes" id="UP000256345"/>
    </source>
</evidence>
<gene>
    <name evidence="3" type="ORF">AA314_02189</name>
    <name evidence="4" type="ORF">ATI61_10427</name>
</gene>
<keyword evidence="6" id="KW-1185">Reference proteome</keyword>
<evidence type="ECO:0000313" key="5">
    <source>
        <dbReference type="Proteomes" id="UP000035579"/>
    </source>
</evidence>
<name>A0AAC8Q561_9BACT</name>
<evidence type="ECO:0000313" key="4">
    <source>
        <dbReference type="EMBL" id="REG32740.1"/>
    </source>
</evidence>
<dbReference type="RefSeq" id="WP_047855362.1">
    <property type="nucleotide sequence ID" value="NZ_CP011509.1"/>
</dbReference>
<evidence type="ECO:0000256" key="2">
    <source>
        <dbReference type="SAM" id="Phobius"/>
    </source>
</evidence>
<accession>A0AAC8Q561</accession>
<feature type="compositionally biased region" description="Basic residues" evidence="1">
    <location>
        <begin position="212"/>
        <end position="226"/>
    </location>
</feature>
<evidence type="ECO:0000256" key="1">
    <source>
        <dbReference type="SAM" id="MobiDB-lite"/>
    </source>
</evidence>
<keyword evidence="2" id="KW-1133">Transmembrane helix</keyword>
<feature type="region of interest" description="Disordered" evidence="1">
    <location>
        <begin position="202"/>
        <end position="226"/>
    </location>
</feature>
<proteinExistence type="predicted"/>
<sequence length="226" mass="24794">MPVRNLIQLVLLVVPVVWAVWNFLGNKRRSWRMGLALFAGGTALLLMGVGLLFGRSYPPARSLHRSEGRLTYVETYEAVLLPEQMPPIPIPEGAQASLTQGTVTQRATKTRYGEHPERTYTLYSVLLGPPGPWQQLYMSESLDDAQARLEELKDFLRGDAPRLVISGNPDGGMDWVMLLFGLVAYLMGAGVLALPGLVSHLGSGAETPPKRGGSKRGRKGNRHRHG</sequence>
<evidence type="ECO:0000313" key="3">
    <source>
        <dbReference type="EMBL" id="AKJ00563.1"/>
    </source>
</evidence>
<dbReference type="Proteomes" id="UP000256345">
    <property type="component" value="Unassembled WGS sequence"/>
</dbReference>
<organism evidence="3 5">
    <name type="scientific">Archangium gephyra</name>
    <dbReference type="NCBI Taxonomy" id="48"/>
    <lineage>
        <taxon>Bacteria</taxon>
        <taxon>Pseudomonadati</taxon>
        <taxon>Myxococcota</taxon>
        <taxon>Myxococcia</taxon>
        <taxon>Myxococcales</taxon>
        <taxon>Cystobacterineae</taxon>
        <taxon>Archangiaceae</taxon>
        <taxon>Archangium</taxon>
    </lineage>
</organism>
<dbReference type="EMBL" id="CP011509">
    <property type="protein sequence ID" value="AKJ00563.1"/>
    <property type="molecule type" value="Genomic_DNA"/>
</dbReference>
<feature type="transmembrane region" description="Helical" evidence="2">
    <location>
        <begin position="175"/>
        <end position="194"/>
    </location>
</feature>
<reference evidence="3 5" key="1">
    <citation type="submission" date="2015-05" db="EMBL/GenBank/DDBJ databases">
        <title>Genome assembly of Archangium gephyra DSM 2261.</title>
        <authorList>
            <person name="Sharma G."/>
            <person name="Subramanian S."/>
        </authorList>
    </citation>
    <scope>NUCLEOTIDE SEQUENCE [LARGE SCALE GENOMIC DNA]</scope>
    <source>
        <strain evidence="3 5">DSM 2261</strain>
    </source>
</reference>
<dbReference type="AlphaFoldDB" id="A0AAC8Q561"/>
<feature type="transmembrane region" description="Helical" evidence="2">
    <location>
        <begin position="36"/>
        <end position="54"/>
    </location>
</feature>
<reference evidence="4 6" key="2">
    <citation type="submission" date="2018-08" db="EMBL/GenBank/DDBJ databases">
        <title>Genomic Encyclopedia of Archaeal and Bacterial Type Strains, Phase II (KMG-II): from individual species to whole genera.</title>
        <authorList>
            <person name="Goeker M."/>
        </authorList>
    </citation>
    <scope>NUCLEOTIDE SEQUENCE [LARGE SCALE GENOMIC DNA]</scope>
    <source>
        <strain evidence="4 6">DSM 2261</strain>
    </source>
</reference>
<keyword evidence="2" id="KW-0472">Membrane</keyword>
<keyword evidence="2" id="KW-0812">Transmembrane</keyword>
<protein>
    <submittedName>
        <fullName evidence="3">Uncharacterized protein</fullName>
    </submittedName>
</protein>
<dbReference type="Proteomes" id="UP000035579">
    <property type="component" value="Chromosome"/>
</dbReference>
<feature type="transmembrane region" description="Helical" evidence="2">
    <location>
        <begin position="6"/>
        <end position="24"/>
    </location>
</feature>